<evidence type="ECO:0000313" key="3">
    <source>
        <dbReference type="EMBL" id="WGZ89861.1"/>
    </source>
</evidence>
<dbReference type="KEGG" id="tdu:QJT80_10135"/>
<keyword evidence="1" id="KW-0732">Signal</keyword>
<accession>A0AA95H874</accession>
<dbReference type="Proteomes" id="UP001300672">
    <property type="component" value="Chromosome"/>
</dbReference>
<dbReference type="PANTHER" id="PTHR36505">
    <property type="entry name" value="BLR1072 PROTEIN"/>
    <property type="match status" value="1"/>
</dbReference>
<dbReference type="AlphaFoldDB" id="A0AA95H874"/>
<dbReference type="PANTHER" id="PTHR36505:SF1">
    <property type="entry name" value="BLR1072 PROTEIN"/>
    <property type="match status" value="1"/>
</dbReference>
<evidence type="ECO:0000259" key="2">
    <source>
        <dbReference type="Pfam" id="PF05239"/>
    </source>
</evidence>
<proteinExistence type="predicted"/>
<dbReference type="SUPFAM" id="SSF50346">
    <property type="entry name" value="PRC-barrel domain"/>
    <property type="match status" value="1"/>
</dbReference>
<reference evidence="3" key="1">
    <citation type="journal article" date="2023" name="Int. J. Mol. Sci.">
        <title>Metagenomics Revealed a New Genus 'Candidatus Thiocaldithrix dubininis' gen. nov., sp. nov. and a New Species 'Candidatus Thiothrix putei' sp. nov. in the Family Thiotrichaceae, Some Members of Which Have Traits of Both Na+- and H+-Motive Energetics.</title>
        <authorList>
            <person name="Ravin N.V."/>
            <person name="Muntyan M.S."/>
            <person name="Smolyakov D.D."/>
            <person name="Rudenko T.S."/>
            <person name="Beletsky A.V."/>
            <person name="Mardanov A.V."/>
            <person name="Grabovich M.Y."/>
        </authorList>
    </citation>
    <scope>NUCLEOTIDE SEQUENCE</scope>
    <source>
        <strain evidence="3">GKL-01</strain>
    </source>
</reference>
<dbReference type="EMBL" id="CP124755">
    <property type="protein sequence ID" value="WGZ89861.1"/>
    <property type="molecule type" value="Genomic_DNA"/>
</dbReference>
<evidence type="ECO:0000256" key="1">
    <source>
        <dbReference type="SAM" id="SignalP"/>
    </source>
</evidence>
<feature type="domain" description="PRC-barrel" evidence="2">
    <location>
        <begin position="75"/>
        <end position="138"/>
    </location>
</feature>
<protein>
    <submittedName>
        <fullName evidence="3">PRC-barrel domain-containing protein</fullName>
    </submittedName>
</protein>
<dbReference type="Pfam" id="PF05239">
    <property type="entry name" value="PRC"/>
    <property type="match status" value="1"/>
</dbReference>
<organism evidence="3">
    <name type="scientific">Candidatus Thiocaldithrix dubininis</name>
    <dbReference type="NCBI Taxonomy" id="3080823"/>
    <lineage>
        <taxon>Bacteria</taxon>
        <taxon>Pseudomonadati</taxon>
        <taxon>Pseudomonadota</taxon>
        <taxon>Gammaproteobacteria</taxon>
        <taxon>Thiotrichales</taxon>
        <taxon>Thiotrichaceae</taxon>
        <taxon>Candidatus Thiocaldithrix</taxon>
    </lineage>
</organism>
<feature type="chain" id="PRO_5041731359" evidence="1">
    <location>
        <begin position="25"/>
        <end position="154"/>
    </location>
</feature>
<feature type="signal peptide" evidence="1">
    <location>
        <begin position="1"/>
        <end position="24"/>
    </location>
</feature>
<dbReference type="InterPro" id="IPR027275">
    <property type="entry name" value="PRC-brl_dom"/>
</dbReference>
<reference evidence="3" key="2">
    <citation type="submission" date="2023-04" db="EMBL/GenBank/DDBJ databases">
        <authorList>
            <person name="Beletskiy A.V."/>
            <person name="Mardanov A.V."/>
            <person name="Ravin N.V."/>
        </authorList>
    </citation>
    <scope>NUCLEOTIDE SEQUENCE</scope>
    <source>
        <strain evidence="3">GKL-01</strain>
    </source>
</reference>
<name>A0AA95H874_9GAMM</name>
<dbReference type="Gene3D" id="2.30.30.240">
    <property type="entry name" value="PRC-barrel domain"/>
    <property type="match status" value="1"/>
</dbReference>
<dbReference type="InterPro" id="IPR011033">
    <property type="entry name" value="PRC_barrel-like_sf"/>
</dbReference>
<gene>
    <name evidence="3" type="ORF">QJT80_10135</name>
</gene>
<sequence>MMKRMSVLALIMAATLTATSFVNAEDTKTIVKEAAKDTEAAAKAAGVPLAGGTLKGVDVSVFGEAVTGWSVHKQIMGHEVVNESNDKVGKIEDIIIAPDMTASYAIVGVGGFLGMGERKVAIATKYFQVNGETVLLDGATKDLLKQIPEFKYAN</sequence>